<dbReference type="InterPro" id="IPR001849">
    <property type="entry name" value="PH_domain"/>
</dbReference>
<feature type="compositionally biased region" description="Acidic residues" evidence="10">
    <location>
        <begin position="499"/>
        <end position="516"/>
    </location>
</feature>
<evidence type="ECO:0000259" key="11">
    <source>
        <dbReference type="PROSITE" id="PS50003"/>
    </source>
</evidence>
<feature type="domain" description="Rho-GAP" evidence="13">
    <location>
        <begin position="1152"/>
        <end position="1348"/>
    </location>
</feature>
<feature type="compositionally biased region" description="Polar residues" evidence="10">
    <location>
        <begin position="214"/>
        <end position="224"/>
    </location>
</feature>
<dbReference type="InterPro" id="IPR036871">
    <property type="entry name" value="PX_dom_sf"/>
</dbReference>
<comment type="subcellular location">
    <subcellularLocation>
        <location evidence="1">Nucleus</location>
    </subcellularLocation>
</comment>
<dbReference type="GO" id="GO:0008270">
    <property type="term" value="F:zinc ion binding"/>
    <property type="evidence" value="ECO:0007669"/>
    <property type="project" value="InterPro"/>
</dbReference>
<feature type="domain" description="PH" evidence="11">
    <location>
        <begin position="856"/>
        <end position="973"/>
    </location>
</feature>
<dbReference type="GO" id="GO:0007165">
    <property type="term" value="P:signal transduction"/>
    <property type="evidence" value="ECO:0007669"/>
    <property type="project" value="InterPro"/>
</dbReference>
<dbReference type="InterPro" id="IPR036864">
    <property type="entry name" value="Zn2-C6_fun-type_DNA-bd_sf"/>
</dbReference>
<feature type="compositionally biased region" description="Basic and acidic residues" evidence="10">
    <location>
        <begin position="397"/>
        <end position="421"/>
    </location>
</feature>
<evidence type="ECO:0000313" key="15">
    <source>
        <dbReference type="Proteomes" id="UP000782241"/>
    </source>
</evidence>
<dbReference type="PANTHER" id="PTHR31845">
    <property type="entry name" value="FINGER DOMAIN PROTEIN, PUTATIVE-RELATED"/>
    <property type="match status" value="1"/>
</dbReference>
<dbReference type="SMART" id="SM00233">
    <property type="entry name" value="PH"/>
    <property type="match status" value="1"/>
</dbReference>
<feature type="compositionally biased region" description="Polar residues" evidence="10">
    <location>
        <begin position="1908"/>
        <end position="1917"/>
    </location>
</feature>
<dbReference type="SUPFAM" id="SSF109854">
    <property type="entry name" value="DinB/YfiT-like putative metalloenzymes"/>
    <property type="match status" value="1"/>
</dbReference>
<dbReference type="SMART" id="SM00324">
    <property type="entry name" value="RhoGAP"/>
    <property type="match status" value="1"/>
</dbReference>
<dbReference type="GO" id="GO:0005096">
    <property type="term" value="F:GTPase activator activity"/>
    <property type="evidence" value="ECO:0007669"/>
    <property type="project" value="UniProtKB-KW"/>
</dbReference>
<feature type="region of interest" description="Disordered" evidence="10">
    <location>
        <begin position="2424"/>
        <end position="2522"/>
    </location>
</feature>
<evidence type="ECO:0000256" key="10">
    <source>
        <dbReference type="SAM" id="MobiDB-lite"/>
    </source>
</evidence>
<feature type="compositionally biased region" description="Low complexity" evidence="10">
    <location>
        <begin position="593"/>
        <end position="604"/>
    </location>
</feature>
<name>A0A9P7HGA0_9HYPO</name>
<feature type="compositionally biased region" description="Basic and acidic residues" evidence="10">
    <location>
        <begin position="526"/>
        <end position="538"/>
    </location>
</feature>
<dbReference type="FunFam" id="4.10.240.10:FF:000003">
    <property type="entry name" value="C6 transcription factor (Leu3)"/>
    <property type="match status" value="1"/>
</dbReference>
<keyword evidence="15" id="KW-1185">Reference proteome</keyword>
<dbReference type="EMBL" id="JAGPUO010000003">
    <property type="protein sequence ID" value="KAG5664242.1"/>
    <property type="molecule type" value="Genomic_DNA"/>
</dbReference>
<dbReference type="Gene3D" id="1.10.555.10">
    <property type="entry name" value="Rho GTPase activation protein"/>
    <property type="match status" value="1"/>
</dbReference>
<evidence type="ECO:0000259" key="12">
    <source>
        <dbReference type="PROSITE" id="PS50048"/>
    </source>
</evidence>
<dbReference type="InterPro" id="IPR000198">
    <property type="entry name" value="RhoGAP_dom"/>
</dbReference>
<dbReference type="Pfam" id="PF09351">
    <property type="entry name" value="DUF1993"/>
    <property type="match status" value="1"/>
</dbReference>
<feature type="region of interest" description="Disordered" evidence="10">
    <location>
        <begin position="1"/>
        <end position="157"/>
    </location>
</feature>
<evidence type="ECO:0000256" key="6">
    <source>
        <dbReference type="ARBA" id="ARBA00023125"/>
    </source>
</evidence>
<dbReference type="InterPro" id="IPR051089">
    <property type="entry name" value="prtT"/>
</dbReference>
<dbReference type="PROSITE" id="PS50003">
    <property type="entry name" value="PH_DOMAIN"/>
    <property type="match status" value="1"/>
</dbReference>
<evidence type="ECO:0000256" key="2">
    <source>
        <dbReference type="ARBA" id="ARBA00022468"/>
    </source>
</evidence>
<dbReference type="GO" id="GO:0001216">
    <property type="term" value="F:DNA-binding transcription activator activity"/>
    <property type="evidence" value="ECO:0007669"/>
    <property type="project" value="UniProtKB-ARBA"/>
</dbReference>
<feature type="compositionally biased region" description="Polar residues" evidence="10">
    <location>
        <begin position="2460"/>
        <end position="2470"/>
    </location>
</feature>
<dbReference type="GO" id="GO:0005634">
    <property type="term" value="C:nucleus"/>
    <property type="evidence" value="ECO:0007669"/>
    <property type="project" value="UniProtKB-SubCell"/>
</dbReference>
<proteinExistence type="predicted"/>
<evidence type="ECO:0000259" key="13">
    <source>
        <dbReference type="PROSITE" id="PS50238"/>
    </source>
</evidence>
<evidence type="ECO:0000256" key="8">
    <source>
        <dbReference type="ARBA" id="ARBA00023242"/>
    </source>
</evidence>
<keyword evidence="9" id="KW-0175">Coiled coil</keyword>
<feature type="compositionally biased region" description="Low complexity" evidence="10">
    <location>
        <begin position="1860"/>
        <end position="1871"/>
    </location>
</feature>
<feature type="domain" description="Zn(2)-C6 fungal-type" evidence="12">
    <location>
        <begin position="1790"/>
        <end position="1823"/>
    </location>
</feature>
<feature type="compositionally biased region" description="Basic residues" evidence="10">
    <location>
        <begin position="1673"/>
        <end position="1685"/>
    </location>
</feature>
<dbReference type="SUPFAM" id="SSF57701">
    <property type="entry name" value="Zn2/Cys6 DNA-binding domain"/>
    <property type="match status" value="1"/>
</dbReference>
<dbReference type="FunFam" id="2.30.29.30:FF:000452">
    <property type="entry name" value="Rho GTPase activator (Bem3)"/>
    <property type="match status" value="1"/>
</dbReference>
<feature type="compositionally biased region" description="Pro residues" evidence="10">
    <location>
        <begin position="437"/>
        <end position="450"/>
    </location>
</feature>
<dbReference type="SMART" id="SM00066">
    <property type="entry name" value="GAL4"/>
    <property type="match status" value="1"/>
</dbReference>
<keyword evidence="5" id="KW-0805">Transcription regulation</keyword>
<keyword evidence="4" id="KW-0862">Zinc</keyword>
<feature type="compositionally biased region" description="Basic and acidic residues" evidence="10">
    <location>
        <begin position="1952"/>
        <end position="1967"/>
    </location>
</feature>
<feature type="compositionally biased region" description="Polar residues" evidence="10">
    <location>
        <begin position="1"/>
        <end position="35"/>
    </location>
</feature>
<dbReference type="Gene3D" id="4.10.240.10">
    <property type="entry name" value="Zn(2)-C6 fungal-type DNA-binding domain"/>
    <property type="match status" value="1"/>
</dbReference>
<dbReference type="CDD" id="cd00067">
    <property type="entry name" value="GAL4"/>
    <property type="match status" value="1"/>
</dbReference>
<feature type="compositionally biased region" description="Polar residues" evidence="10">
    <location>
        <begin position="1756"/>
        <end position="1774"/>
    </location>
</feature>
<evidence type="ECO:0000256" key="7">
    <source>
        <dbReference type="ARBA" id="ARBA00023163"/>
    </source>
</evidence>
<feature type="compositionally biased region" description="Basic and acidic residues" evidence="10">
    <location>
        <begin position="1775"/>
        <end position="1786"/>
    </location>
</feature>
<dbReference type="PROSITE" id="PS00463">
    <property type="entry name" value="ZN2_CY6_FUNGAL_1"/>
    <property type="match status" value="1"/>
</dbReference>
<dbReference type="Proteomes" id="UP000782241">
    <property type="component" value="Unassembled WGS sequence"/>
</dbReference>
<feature type="compositionally biased region" description="Pro residues" evidence="10">
    <location>
        <begin position="472"/>
        <end position="483"/>
    </location>
</feature>
<dbReference type="CDD" id="cd13277">
    <property type="entry name" value="PH_Bem3"/>
    <property type="match status" value="1"/>
</dbReference>
<sequence length="2614" mass="285860">MPQLVLQSAEPSAASMTPRTNSITTPVEATSSSNLDLLDRARSPTEVPVGDSPTVGRIIRSSPTSPFPGTLSFSGPRSPRPAISSPLTAAVNFPNGQATPSPRTVVFPTRSTPTPTYRVNQESENKSSLVKQTSFYSDSSDEGSPEPHSPRQGYQGSSNVLRTVSEPITSKPVPGSDPIIRSPMAGPVAAAQAESFKGVARNSSIDSAISAISTKSGTSGNQDGQHGPSEISHLIKTAGSPESLIQYLLKEKHSQSQQNSQLWRLVDKQRAMILGLNKDLERALKDKEKYRRKLKEVISLPSVSVPSQDDGKDLVQAPIPALPRVDIERNKEQRITPESPILEADSPRNSPIDITMAPYPITPPADQLSAPHSAVGELLNPAHAMPKPQDHALDKYDHEADERAAEEARKEGQEKLEEPLKEIPYNVAIPPSRSIPSEPPKMPPPKPPVSHLPTFAVLEATPQPDEGLSKFPVPPPRKPPPAPLKLHQEMRTQLSPSPEDGETESDYDDILEVDEIVNDRRGRRRTREEDDRDREIIAFKEAAARSASKKSKSSQPGSPREMVPGVHAQELGTASLGEMLSVTVTREIPAPLLSPGLPASPRPSNISSPPMSPRSIAFQAAPLSPRPPRQPIPLPPNTPLVTPAVNSARASGTSTVSDDSSSSQKQRVAGHLDNLHARMSSPNSDRTEIYKGLVTEEYPDLLLPPNALPSIKIVVASSRMKPSRASMMSLTQLEEDPVFTLAIISRSDNGELWRVEKDLASLTRLDQKLKQCTSYTVRAPDRSLFSGHAPAKLDARRTILEQFMDDILEIPFDSKTAVELCKYLSTQVLPPNLDDAASLGDSIAEATGNKIGPDGRPRRSGYLTKKGKNFGGWKARYFVLNGPLLKYYEVPGGAHLGTIKLQGAQIGKQNQNAETQSPAHPTNGDELDNQFRHAFLILEPKKKDTSSHFRHVLCAESDRERDLWVDALLQWVDYRDPDAPEPTPSRTGPVQDHRHAQPVERPAPGKVRKTPGKSLHHPSDSDTLVGVRYDTTQPGDAPQVAGPARPKTSGGLPDNHHHHNAFESFSSSQSKIISGPRDPQPISDLGAWGHKPNLGPTADEKKQRKRSFFGFGPKARSSSEGQDSLFGGSEGGANATPPQNSYQGPVRQAFGAPLAEAVRFCSPTDVNVPLPAVVFRCIQYLDSKNAILEEGIFRLSGSNIVIKQLRERFNVEGDINLVTDRQYYDIHAVASLLKLYLRELPTTILTRDLHNEFLTTMEITDHAEKMVALGELVHRLPQANATLLKYLIGFLIKIINNADINKMTVRNVGIVFSPTLNIPAPVFAMFLQNYEGIFGIDPEVYELPSPVPEPELQRFEAPPRFDLPARPSTSGSSSPHGSHMRKDNAREMQRTTPTPPLLVNNAPMRASPTSASRPGYDPPAGPYDGGYRPPSATDRRFLQASHEDLGSASAAYDQSYVPNRRRESAIFMGGMMGPHHQGSKSRLREETRLLFDHFTMAFTLYDATIVEAKLALASLDNILKEAEKHENAASFPEARLYEDMNPLSFQVHAATRFAEKIVARLSGRESVEFEDKVVTFEDMHARIAKAQELLARADKDVVNKQGEEVAPTALPSAGTMDLTGKAFAMGAAIPNLNFHLSMAYAILRKEGVPLGKKDYITPFVGEYILKIVGVGDKHRRPPPSHRQKNGKLEQQTPMELDPRLGATGDRASSLTNFGPDGTSRPSPIHHAPPGSSASLMPLSAATHDAHDDHNDADDTPGTSTENRDTPQYQNQQLQDGDHDGDGTDPRRPRACEACRGLKVRCEPDPSDEGPCKRCRKAGRNCVVTMPTRKRQKKTDSRVAELEKKIDALTASLQARGAPTGGQAHAQGQAHGVGDSPGPVAPKPLSEANAPASSYNSSIKWSKAVQPPTWGSFSSTHSPMPPMPAAEHNAERASPAVSTATMTPATVTGQKRKFSEGREGSVEQHNAEETPAEALAAYLTRAKGGDIVDRGIITMEKATELFARYNDHMISHLPAIIFQPGFTASELRKTKPILFLAIMAVSSAESPILQKVLQKEMKLTFAEKVMLSGDKSLELVQALNVAVIWYWPPEHFEELKFYQLVHTSAVMAIDIGLGQKFKQRRGIVMPEAWRPGLPPSAIGPVGQNRRWAPPDSTSIESRRTWLTCYFLAANTSMALHRPNLIRWTSFMDESLHMLRSSPDAAPSDAYFCHLVWTHHLSEEVGVQFALDDPTADISMSDPRTRHILKGLERDLRQYREKIPPDLLQPTLLISFGVLNLYMHEVALQSRTTETLRPQFSTAALQEGLVGGDKLSPAHISAVSTCLTSIKDTLNTFLSMDVFSVRCLPVFNFVRVAYAVVMLIKLYFSAASSELGQVVDKEEMEVGKYLDGLLDKFRATAADDRCRPAAKFLVVLVMLRSWFYRQADSESKENKSAPQSSSINQSPSQQQQPPKSVNNSSSQPSDRTSTANTPLQLLSEVATGAGSRNRESSASRPPMVSWGANMPHPQPFFHDTPDNPSSTASSMPYHNEPFSADLAAAMAPVMPTLPPATDGMGGYNPGDVHDFVNLIPGWDLEGLGMGMGSQGMWEDGMRIFLEEPWFNTMFQGNPAGGNSTMNFQ</sequence>
<keyword evidence="2" id="KW-0343">GTPase activation</keyword>
<keyword evidence="7" id="KW-0804">Transcription</keyword>
<dbReference type="Pfam" id="PF00620">
    <property type="entry name" value="RhoGAP"/>
    <property type="match status" value="1"/>
</dbReference>
<evidence type="ECO:0000256" key="4">
    <source>
        <dbReference type="ARBA" id="ARBA00022833"/>
    </source>
</evidence>
<keyword evidence="3" id="KW-0479">Metal-binding</keyword>
<feature type="region of interest" description="Disordered" evidence="10">
    <location>
        <begin position="593"/>
        <end position="666"/>
    </location>
</feature>
<gene>
    <name evidence="14" type="ORF">KAF25_006827</name>
</gene>
<dbReference type="GO" id="GO:0035091">
    <property type="term" value="F:phosphatidylinositol binding"/>
    <property type="evidence" value="ECO:0007669"/>
    <property type="project" value="InterPro"/>
</dbReference>
<keyword evidence="8" id="KW-0539">Nucleus</keyword>
<feature type="region of interest" description="Disordered" evidence="10">
    <location>
        <begin position="1905"/>
        <end position="1968"/>
    </location>
</feature>
<evidence type="ECO:0000256" key="5">
    <source>
        <dbReference type="ARBA" id="ARBA00023015"/>
    </source>
</evidence>
<dbReference type="PANTHER" id="PTHR31845:SF39">
    <property type="entry name" value="TRANSCRIPTION FACTOR PBCR-RELATED"/>
    <property type="match status" value="1"/>
</dbReference>
<protein>
    <recommendedName>
        <fullName evidence="16">RhoGAP-domain-containing protein</fullName>
    </recommendedName>
</protein>
<dbReference type="GO" id="GO:0000981">
    <property type="term" value="F:DNA-binding transcription factor activity, RNA polymerase II-specific"/>
    <property type="evidence" value="ECO:0007669"/>
    <property type="project" value="InterPro"/>
</dbReference>
<feature type="compositionally biased region" description="Basic and acidic residues" evidence="10">
    <location>
        <begin position="1380"/>
        <end position="1389"/>
    </location>
</feature>
<feature type="compositionally biased region" description="Polar residues" evidence="10">
    <location>
        <begin position="1935"/>
        <end position="1948"/>
    </location>
</feature>
<accession>A0A9P7HGA0</accession>
<organism evidence="14 15">
    <name type="scientific">Fusarium avenaceum</name>
    <dbReference type="NCBI Taxonomy" id="40199"/>
    <lineage>
        <taxon>Eukaryota</taxon>
        <taxon>Fungi</taxon>
        <taxon>Dikarya</taxon>
        <taxon>Ascomycota</taxon>
        <taxon>Pezizomycotina</taxon>
        <taxon>Sordariomycetes</taxon>
        <taxon>Hypocreomycetidae</taxon>
        <taxon>Hypocreales</taxon>
        <taxon>Nectriaceae</taxon>
        <taxon>Fusarium</taxon>
        <taxon>Fusarium tricinctum species complex</taxon>
    </lineage>
</organism>
<dbReference type="Gene3D" id="3.30.1520.10">
    <property type="entry name" value="Phox-like domain"/>
    <property type="match status" value="1"/>
</dbReference>
<evidence type="ECO:0000313" key="14">
    <source>
        <dbReference type="EMBL" id="KAG5664242.1"/>
    </source>
</evidence>
<dbReference type="Gene3D" id="1.20.120.450">
    <property type="entry name" value="dinb family like domain"/>
    <property type="match status" value="1"/>
</dbReference>
<feature type="compositionally biased region" description="Low complexity" evidence="10">
    <location>
        <begin position="1367"/>
        <end position="1377"/>
    </location>
</feature>
<feature type="region of interest" description="Disordered" evidence="10">
    <location>
        <begin position="1855"/>
        <end position="1892"/>
    </location>
</feature>
<feature type="region of interest" description="Disordered" evidence="10">
    <location>
        <begin position="907"/>
        <end position="926"/>
    </location>
</feature>
<evidence type="ECO:0000256" key="1">
    <source>
        <dbReference type="ARBA" id="ARBA00004123"/>
    </source>
</evidence>
<comment type="caution">
    <text evidence="14">The sequence shown here is derived from an EMBL/GenBank/DDBJ whole genome shotgun (WGS) entry which is preliminary data.</text>
</comment>
<feature type="compositionally biased region" description="Polar residues" evidence="10">
    <location>
        <begin position="109"/>
        <end position="138"/>
    </location>
</feature>
<feature type="coiled-coil region" evidence="9">
    <location>
        <begin position="273"/>
        <end position="300"/>
    </location>
</feature>
<evidence type="ECO:0008006" key="16">
    <source>
        <dbReference type="Google" id="ProtNLM"/>
    </source>
</evidence>
<dbReference type="InterPro" id="IPR011993">
    <property type="entry name" value="PH-like_dom_sf"/>
</dbReference>
<feature type="region of interest" description="Disordered" evidence="10">
    <location>
        <begin position="1671"/>
        <end position="1786"/>
    </location>
</feature>
<feature type="compositionally biased region" description="Basic residues" evidence="10">
    <location>
        <begin position="1006"/>
        <end position="1016"/>
    </location>
</feature>
<dbReference type="Pfam" id="PF00169">
    <property type="entry name" value="PH"/>
    <property type="match status" value="1"/>
</dbReference>
<dbReference type="SUPFAM" id="SSF50729">
    <property type="entry name" value="PH domain-like"/>
    <property type="match status" value="1"/>
</dbReference>
<dbReference type="InterPro" id="IPR034660">
    <property type="entry name" value="DinB/YfiT-like"/>
</dbReference>
<feature type="coiled-coil region" evidence="9">
    <location>
        <begin position="1576"/>
        <end position="1603"/>
    </location>
</feature>
<dbReference type="CDD" id="cd12148">
    <property type="entry name" value="fungal_TF_MHR"/>
    <property type="match status" value="1"/>
</dbReference>
<dbReference type="SUPFAM" id="SSF48350">
    <property type="entry name" value="GTPase activation domain, GAP"/>
    <property type="match status" value="1"/>
</dbReference>
<feature type="region of interest" description="Disordered" evidence="10">
    <location>
        <begin position="975"/>
        <end position="1145"/>
    </location>
</feature>
<evidence type="ECO:0000256" key="9">
    <source>
        <dbReference type="SAM" id="Coils"/>
    </source>
</evidence>
<dbReference type="PROSITE" id="PS50048">
    <property type="entry name" value="ZN2_CY6_FUNGAL_2"/>
    <property type="match status" value="1"/>
</dbReference>
<dbReference type="InterPro" id="IPR001138">
    <property type="entry name" value="Zn2Cys6_DnaBD"/>
</dbReference>
<feature type="region of interest" description="Disordered" evidence="10">
    <location>
        <begin position="1359"/>
        <end position="1433"/>
    </location>
</feature>
<dbReference type="InterPro" id="IPR008936">
    <property type="entry name" value="Rho_GTPase_activation_prot"/>
</dbReference>
<dbReference type="Gene3D" id="2.30.29.30">
    <property type="entry name" value="Pleckstrin-homology domain (PH domain)/Phosphotyrosine-binding domain (PTB)"/>
    <property type="match status" value="1"/>
</dbReference>
<dbReference type="PROSITE" id="PS50238">
    <property type="entry name" value="RHOGAP"/>
    <property type="match status" value="1"/>
</dbReference>
<evidence type="ECO:0000256" key="3">
    <source>
        <dbReference type="ARBA" id="ARBA00022723"/>
    </source>
</evidence>
<feature type="region of interest" description="Disordered" evidence="10">
    <location>
        <begin position="213"/>
        <end position="232"/>
    </location>
</feature>
<keyword evidence="6" id="KW-0238">DNA-binding</keyword>
<feature type="compositionally biased region" description="Low complexity" evidence="10">
    <location>
        <begin position="639"/>
        <end position="663"/>
    </location>
</feature>
<dbReference type="GO" id="GO:0000976">
    <property type="term" value="F:transcription cis-regulatory region binding"/>
    <property type="evidence" value="ECO:0007669"/>
    <property type="project" value="TreeGrafter"/>
</dbReference>
<feature type="compositionally biased region" description="Low complexity" evidence="10">
    <location>
        <begin position="1064"/>
        <end position="1074"/>
    </location>
</feature>
<dbReference type="InterPro" id="IPR018531">
    <property type="entry name" value="DUF1993"/>
</dbReference>
<feature type="compositionally biased region" description="Polar residues" evidence="10">
    <location>
        <begin position="907"/>
        <end position="920"/>
    </location>
</feature>
<feature type="compositionally biased region" description="Pro residues" evidence="10">
    <location>
        <begin position="624"/>
        <end position="638"/>
    </location>
</feature>
<feature type="compositionally biased region" description="Low complexity" evidence="10">
    <location>
        <begin position="2430"/>
        <end position="2459"/>
    </location>
</feature>
<feature type="region of interest" description="Disordered" evidence="10">
    <location>
        <begin position="397"/>
        <end position="571"/>
    </location>
</feature>
<feature type="compositionally biased region" description="Polar residues" evidence="10">
    <location>
        <begin position="2512"/>
        <end position="2522"/>
    </location>
</feature>
<reference evidence="14" key="1">
    <citation type="submission" date="2021-04" db="EMBL/GenBank/DDBJ databases">
        <title>Draft genome of Fusarium avenaceum strain F156N33, isolated from an atmospheric sample in Virginia.</title>
        <authorList>
            <person name="Yang S."/>
            <person name="Vinatzer B.A."/>
            <person name="Coleman J."/>
        </authorList>
    </citation>
    <scope>NUCLEOTIDE SEQUENCE</scope>
    <source>
        <strain evidence="14">F156N33</strain>
    </source>
</reference>